<feature type="compositionally biased region" description="Basic and acidic residues" evidence="1">
    <location>
        <begin position="20"/>
        <end position="32"/>
    </location>
</feature>
<protein>
    <submittedName>
        <fullName evidence="2">Uncharacterized protein</fullName>
    </submittedName>
</protein>
<dbReference type="AlphaFoldDB" id="A0A2T2Z724"/>
<accession>A0A2T2Z724</accession>
<evidence type="ECO:0000313" key="3">
    <source>
        <dbReference type="Proteomes" id="UP000241647"/>
    </source>
</evidence>
<dbReference type="EMBL" id="PYHS01000005">
    <property type="protein sequence ID" value="PSR63551.1"/>
    <property type="molecule type" value="Genomic_DNA"/>
</dbReference>
<feature type="region of interest" description="Disordered" evidence="1">
    <location>
        <begin position="1"/>
        <end position="32"/>
    </location>
</feature>
<reference evidence="2 3" key="1">
    <citation type="submission" date="2018-02" db="EMBL/GenBank/DDBJ databases">
        <title>8 Nocardia nova and 1 Nocardia cyriacigeorgica strain used for evolution to TMP-SMX.</title>
        <authorList>
            <person name="Mehta H."/>
            <person name="Weng J."/>
            <person name="Shamoo Y."/>
        </authorList>
    </citation>
    <scope>NUCLEOTIDE SEQUENCE [LARGE SCALE GENOMIC DNA]</scope>
    <source>
        <strain evidence="2 3">ATCC 33727</strain>
    </source>
</reference>
<organism evidence="2 3">
    <name type="scientific">Nocardia nova</name>
    <dbReference type="NCBI Taxonomy" id="37330"/>
    <lineage>
        <taxon>Bacteria</taxon>
        <taxon>Bacillati</taxon>
        <taxon>Actinomycetota</taxon>
        <taxon>Actinomycetes</taxon>
        <taxon>Mycobacteriales</taxon>
        <taxon>Nocardiaceae</taxon>
        <taxon>Nocardia</taxon>
    </lineage>
</organism>
<sequence>MVDDLLELTGREPVGQPRELPVDQRRPRDRPQYRPIAAGEAPVLLDMEIDGRRLGEIRIVRARLGRRIPFGRKVFQQRLQ</sequence>
<gene>
    <name evidence="2" type="ORF">C8259_12940</name>
</gene>
<dbReference type="Proteomes" id="UP000241647">
    <property type="component" value="Unassembled WGS sequence"/>
</dbReference>
<proteinExistence type="predicted"/>
<comment type="caution">
    <text evidence="2">The sequence shown here is derived from an EMBL/GenBank/DDBJ whole genome shotgun (WGS) entry which is preliminary data.</text>
</comment>
<name>A0A2T2Z724_9NOCA</name>
<evidence type="ECO:0000313" key="2">
    <source>
        <dbReference type="EMBL" id="PSR63551.1"/>
    </source>
</evidence>
<evidence type="ECO:0000256" key="1">
    <source>
        <dbReference type="SAM" id="MobiDB-lite"/>
    </source>
</evidence>